<evidence type="ECO:0000256" key="1">
    <source>
        <dbReference type="SAM" id="MobiDB-lite"/>
    </source>
</evidence>
<reference evidence="3" key="2">
    <citation type="journal article" date="2018" name="BMC Genomics">
        <title>A manually annotated Actinidia chinensis var. chinensis (kiwifruit) genome highlights the challenges associated with draft genomes and gene prediction in plants.</title>
        <authorList>
            <person name="Pilkington S.M."/>
            <person name="Crowhurst R."/>
            <person name="Hilario E."/>
            <person name="Nardozza S."/>
            <person name="Fraser L."/>
            <person name="Peng Y."/>
            <person name="Gunaseelan K."/>
            <person name="Simpson R."/>
            <person name="Tahir J."/>
            <person name="Deroles S.C."/>
            <person name="Templeton K."/>
            <person name="Luo Z."/>
            <person name="Davy M."/>
            <person name="Cheng C."/>
            <person name="McNeilage M."/>
            <person name="Scaglione D."/>
            <person name="Liu Y."/>
            <person name="Zhang Q."/>
            <person name="Datson P."/>
            <person name="De Silva N."/>
            <person name="Gardiner S.E."/>
            <person name="Bassett H."/>
            <person name="Chagne D."/>
            <person name="McCallum J."/>
            <person name="Dzierzon H."/>
            <person name="Deng C."/>
            <person name="Wang Y.Y."/>
            <person name="Barron L."/>
            <person name="Manako K."/>
            <person name="Bowen J."/>
            <person name="Foster T.M."/>
            <person name="Erridge Z.A."/>
            <person name="Tiffin H."/>
            <person name="Waite C.N."/>
            <person name="Davies K.M."/>
            <person name="Grierson E.P."/>
            <person name="Laing W.A."/>
            <person name="Kirk R."/>
            <person name="Chen X."/>
            <person name="Wood M."/>
            <person name="Montefiori M."/>
            <person name="Brummell D.A."/>
            <person name="Schwinn K.E."/>
            <person name="Catanach A."/>
            <person name="Fullerton C."/>
            <person name="Li D."/>
            <person name="Meiyalaghan S."/>
            <person name="Nieuwenhuizen N."/>
            <person name="Read N."/>
            <person name="Prakash R."/>
            <person name="Hunter D."/>
            <person name="Zhang H."/>
            <person name="McKenzie M."/>
            <person name="Knabel M."/>
            <person name="Harris A."/>
            <person name="Allan A.C."/>
            <person name="Gleave A."/>
            <person name="Chen A."/>
            <person name="Janssen B.J."/>
            <person name="Plunkett B."/>
            <person name="Ampomah-Dwamena C."/>
            <person name="Voogd C."/>
            <person name="Leif D."/>
            <person name="Lafferty D."/>
            <person name="Souleyre E.J.F."/>
            <person name="Varkonyi-Gasic E."/>
            <person name="Gambi F."/>
            <person name="Hanley J."/>
            <person name="Yao J.L."/>
            <person name="Cheung J."/>
            <person name="David K.M."/>
            <person name="Warren B."/>
            <person name="Marsh K."/>
            <person name="Snowden K.C."/>
            <person name="Lin-Wang K."/>
            <person name="Brian L."/>
            <person name="Martinez-Sanchez M."/>
            <person name="Wang M."/>
            <person name="Ileperuma N."/>
            <person name="Macnee N."/>
            <person name="Campin R."/>
            <person name="McAtee P."/>
            <person name="Drummond R.S.M."/>
            <person name="Espley R.V."/>
            <person name="Ireland H.S."/>
            <person name="Wu R."/>
            <person name="Atkinson R.G."/>
            <person name="Karunairetnam S."/>
            <person name="Bulley S."/>
            <person name="Chunkath S."/>
            <person name="Hanley Z."/>
            <person name="Storey R."/>
            <person name="Thrimawithana A.H."/>
            <person name="Thomson S."/>
            <person name="David C."/>
            <person name="Testolin R."/>
            <person name="Huang H."/>
            <person name="Hellens R.P."/>
            <person name="Schaffer R.J."/>
        </authorList>
    </citation>
    <scope>NUCLEOTIDE SEQUENCE [LARGE SCALE GENOMIC DNA]</scope>
    <source>
        <strain evidence="3">cv. Red5</strain>
    </source>
</reference>
<dbReference type="STRING" id="1590841.A0A2R6R667"/>
<comment type="caution">
    <text evidence="2">The sequence shown here is derived from an EMBL/GenBank/DDBJ whole genome shotgun (WGS) entry which is preliminary data.</text>
</comment>
<dbReference type="Proteomes" id="UP000241394">
    <property type="component" value="Chromosome LG9"/>
</dbReference>
<keyword evidence="3" id="KW-1185">Reference proteome</keyword>
<evidence type="ECO:0000313" key="2">
    <source>
        <dbReference type="EMBL" id="PSS21487.1"/>
    </source>
</evidence>
<feature type="compositionally biased region" description="Basic and acidic residues" evidence="1">
    <location>
        <begin position="29"/>
        <end position="57"/>
    </location>
</feature>
<dbReference type="EMBL" id="NKQK01000009">
    <property type="protein sequence ID" value="PSS21487.1"/>
    <property type="molecule type" value="Genomic_DNA"/>
</dbReference>
<reference evidence="2 3" key="1">
    <citation type="submission" date="2017-07" db="EMBL/GenBank/DDBJ databases">
        <title>An improved, manually edited Actinidia chinensis var. chinensis (kiwifruit) genome highlights the challenges associated with draft genomes and gene prediction in plants.</title>
        <authorList>
            <person name="Pilkington S."/>
            <person name="Crowhurst R."/>
            <person name="Hilario E."/>
            <person name="Nardozza S."/>
            <person name="Fraser L."/>
            <person name="Peng Y."/>
            <person name="Gunaseelan K."/>
            <person name="Simpson R."/>
            <person name="Tahir J."/>
            <person name="Deroles S."/>
            <person name="Templeton K."/>
            <person name="Luo Z."/>
            <person name="Davy M."/>
            <person name="Cheng C."/>
            <person name="Mcneilage M."/>
            <person name="Scaglione D."/>
            <person name="Liu Y."/>
            <person name="Zhang Q."/>
            <person name="Datson P."/>
            <person name="De Silva N."/>
            <person name="Gardiner S."/>
            <person name="Bassett H."/>
            <person name="Chagne D."/>
            <person name="Mccallum J."/>
            <person name="Dzierzon H."/>
            <person name="Deng C."/>
            <person name="Wang Y.-Y."/>
            <person name="Barron N."/>
            <person name="Manako K."/>
            <person name="Bowen J."/>
            <person name="Foster T."/>
            <person name="Erridge Z."/>
            <person name="Tiffin H."/>
            <person name="Waite C."/>
            <person name="Davies K."/>
            <person name="Grierson E."/>
            <person name="Laing W."/>
            <person name="Kirk R."/>
            <person name="Chen X."/>
            <person name="Wood M."/>
            <person name="Montefiori M."/>
            <person name="Brummell D."/>
            <person name="Schwinn K."/>
            <person name="Catanach A."/>
            <person name="Fullerton C."/>
            <person name="Li D."/>
            <person name="Meiyalaghan S."/>
            <person name="Nieuwenhuizen N."/>
            <person name="Read N."/>
            <person name="Prakash R."/>
            <person name="Hunter D."/>
            <person name="Zhang H."/>
            <person name="Mckenzie M."/>
            <person name="Knabel M."/>
            <person name="Harris A."/>
            <person name="Allan A."/>
            <person name="Chen A."/>
            <person name="Janssen B."/>
            <person name="Plunkett B."/>
            <person name="Dwamena C."/>
            <person name="Voogd C."/>
            <person name="Leif D."/>
            <person name="Lafferty D."/>
            <person name="Souleyre E."/>
            <person name="Varkonyi-Gasic E."/>
            <person name="Gambi F."/>
            <person name="Hanley J."/>
            <person name="Yao J.-L."/>
            <person name="Cheung J."/>
            <person name="David K."/>
            <person name="Warren B."/>
            <person name="Marsh K."/>
            <person name="Snowden K."/>
            <person name="Lin-Wang K."/>
            <person name="Brian L."/>
            <person name="Martinez-Sanchez M."/>
            <person name="Wang M."/>
            <person name="Ileperuma N."/>
            <person name="Macnee N."/>
            <person name="Campin R."/>
            <person name="Mcatee P."/>
            <person name="Drummond R."/>
            <person name="Espley R."/>
            <person name="Ireland H."/>
            <person name="Wu R."/>
            <person name="Atkinson R."/>
            <person name="Karunairetnam S."/>
            <person name="Bulley S."/>
            <person name="Chunkath S."/>
            <person name="Hanley Z."/>
            <person name="Storey R."/>
            <person name="Thrimawithana A."/>
            <person name="Thomson S."/>
            <person name="David C."/>
            <person name="Testolin R."/>
        </authorList>
    </citation>
    <scope>NUCLEOTIDE SEQUENCE [LARGE SCALE GENOMIC DNA]</scope>
    <source>
        <strain evidence="3">cv. Red5</strain>
        <tissue evidence="2">Young leaf</tissue>
    </source>
</reference>
<name>A0A2R6R667_ACTCC</name>
<feature type="non-terminal residue" evidence="2">
    <location>
        <position position="152"/>
    </location>
</feature>
<proteinExistence type="predicted"/>
<feature type="region of interest" description="Disordered" evidence="1">
    <location>
        <begin position="1"/>
        <end position="118"/>
    </location>
</feature>
<accession>A0A2R6R667</accession>
<sequence length="152" mass="16277">MEQPSSEPKADRISGQDQECNPDPSANEEAEKSETETKHPVHNDSNGDHENGSDRNGKGTVNETRSKKSVRWSEELVMESPSAGAIPSVNAVGGGGAVGESNPYVASSPPPSYTTSVKNSLSTARDVLGRWRKKVGEATRKAEDFAGNTWQH</sequence>
<dbReference type="InParanoid" id="A0A2R6R667"/>
<organism evidence="2 3">
    <name type="scientific">Actinidia chinensis var. chinensis</name>
    <name type="common">Chinese soft-hair kiwi</name>
    <dbReference type="NCBI Taxonomy" id="1590841"/>
    <lineage>
        <taxon>Eukaryota</taxon>
        <taxon>Viridiplantae</taxon>
        <taxon>Streptophyta</taxon>
        <taxon>Embryophyta</taxon>
        <taxon>Tracheophyta</taxon>
        <taxon>Spermatophyta</taxon>
        <taxon>Magnoliopsida</taxon>
        <taxon>eudicotyledons</taxon>
        <taxon>Gunneridae</taxon>
        <taxon>Pentapetalae</taxon>
        <taxon>asterids</taxon>
        <taxon>Ericales</taxon>
        <taxon>Actinidiaceae</taxon>
        <taxon>Actinidia</taxon>
    </lineage>
</organism>
<protein>
    <submittedName>
        <fullName evidence="2">GLABRA2 expression modulator like</fullName>
    </submittedName>
</protein>
<evidence type="ECO:0000313" key="3">
    <source>
        <dbReference type="Proteomes" id="UP000241394"/>
    </source>
</evidence>
<dbReference type="Gramene" id="PSS21487">
    <property type="protein sequence ID" value="PSS21487"/>
    <property type="gene ID" value="CEY00_Acc10531"/>
</dbReference>
<dbReference type="OrthoDB" id="930397at2759"/>
<dbReference type="AlphaFoldDB" id="A0A2R6R667"/>
<gene>
    <name evidence="2" type="ORF">CEY00_Acc10531</name>
</gene>